<accession>A0AAV4PTJ1</accession>
<gene>
    <name evidence="1" type="ORF">CEXT_287351</name>
</gene>
<dbReference type="AlphaFoldDB" id="A0AAV4PTJ1"/>
<dbReference type="EMBL" id="BPLR01005179">
    <property type="protein sequence ID" value="GIY00435.1"/>
    <property type="molecule type" value="Genomic_DNA"/>
</dbReference>
<proteinExistence type="predicted"/>
<keyword evidence="2" id="KW-1185">Reference proteome</keyword>
<reference evidence="1 2" key="1">
    <citation type="submission" date="2021-06" db="EMBL/GenBank/DDBJ databases">
        <title>Caerostris extrusa draft genome.</title>
        <authorList>
            <person name="Kono N."/>
            <person name="Arakawa K."/>
        </authorList>
    </citation>
    <scope>NUCLEOTIDE SEQUENCE [LARGE SCALE GENOMIC DNA]</scope>
</reference>
<organism evidence="1 2">
    <name type="scientific">Caerostris extrusa</name>
    <name type="common">Bark spider</name>
    <name type="synonym">Caerostris bankana</name>
    <dbReference type="NCBI Taxonomy" id="172846"/>
    <lineage>
        <taxon>Eukaryota</taxon>
        <taxon>Metazoa</taxon>
        <taxon>Ecdysozoa</taxon>
        <taxon>Arthropoda</taxon>
        <taxon>Chelicerata</taxon>
        <taxon>Arachnida</taxon>
        <taxon>Araneae</taxon>
        <taxon>Araneomorphae</taxon>
        <taxon>Entelegynae</taxon>
        <taxon>Araneoidea</taxon>
        <taxon>Araneidae</taxon>
        <taxon>Caerostris</taxon>
    </lineage>
</organism>
<evidence type="ECO:0000313" key="1">
    <source>
        <dbReference type="EMBL" id="GIY00435.1"/>
    </source>
</evidence>
<dbReference type="Proteomes" id="UP001054945">
    <property type="component" value="Unassembled WGS sequence"/>
</dbReference>
<name>A0AAV4PTJ1_CAEEX</name>
<protein>
    <submittedName>
        <fullName evidence="1">Uncharacterized protein</fullName>
    </submittedName>
</protein>
<comment type="caution">
    <text evidence="1">The sequence shown here is derived from an EMBL/GenBank/DDBJ whole genome shotgun (WGS) entry which is preliminary data.</text>
</comment>
<sequence length="165" mass="18395">MPSLLLIAQRLFVMLQTTKLHFHSDDVLCDKVFLYGAFVPSALVAAPEHFVISWSYQEVDIEISLLVAAWNVLLELRTHLNTAGHTKKWALVKYRKKLPFQTIVCAKCSLRTYGFIHSQAASSGKSAKTKLAWQGRASKLHYHPFGAQGVMTVLAAPPTTLPLHP</sequence>
<evidence type="ECO:0000313" key="2">
    <source>
        <dbReference type="Proteomes" id="UP001054945"/>
    </source>
</evidence>